<comment type="caution">
    <text evidence="7">Lacks conserved residue(s) required for the propagation of feature annotation.</text>
</comment>
<dbReference type="EMBL" id="FOQD01000015">
    <property type="protein sequence ID" value="SFJ11348.1"/>
    <property type="molecule type" value="Genomic_DNA"/>
</dbReference>
<dbReference type="RefSeq" id="WP_092053754.1">
    <property type="nucleotide sequence ID" value="NZ_FOQD01000015.1"/>
</dbReference>
<dbReference type="Gene3D" id="3.90.110.10">
    <property type="entry name" value="Lactate dehydrogenase/glycoside hydrolase, family 4, C-terminal"/>
    <property type="match status" value="1"/>
</dbReference>
<evidence type="ECO:0000256" key="1">
    <source>
        <dbReference type="ARBA" id="ARBA00009613"/>
    </source>
</evidence>
<evidence type="ECO:0000256" key="7">
    <source>
        <dbReference type="HAMAP-Rule" id="MF_01517"/>
    </source>
</evidence>
<dbReference type="Pfam" id="PF00056">
    <property type="entry name" value="Ldh_1_N"/>
    <property type="match status" value="1"/>
</dbReference>
<dbReference type="HAMAP" id="MF_01517">
    <property type="entry name" value="Malate_dehydrog_2"/>
    <property type="match status" value="1"/>
</dbReference>
<evidence type="ECO:0000256" key="8">
    <source>
        <dbReference type="PIRSR" id="PIRSR000102-1"/>
    </source>
</evidence>
<keyword evidence="15" id="KW-1185">Reference proteome</keyword>
<dbReference type="STRING" id="1576369.SAMN05421753_115164"/>
<keyword evidence="3 7" id="KW-0816">Tricarboxylic acid cycle</keyword>
<feature type="binding site" evidence="7 9">
    <location>
        <position position="164"/>
    </location>
    <ligand>
        <name>substrate</name>
    </ligand>
</feature>
<evidence type="ECO:0000256" key="11">
    <source>
        <dbReference type="RuleBase" id="RU000422"/>
    </source>
</evidence>
<comment type="function">
    <text evidence="7">Catalyzes the reversible oxidation of malate to oxaloacetate.</text>
</comment>
<feature type="binding site" evidence="7 9">
    <location>
        <position position="94"/>
    </location>
    <ligand>
        <name>substrate</name>
    </ligand>
</feature>
<evidence type="ECO:0000313" key="15">
    <source>
        <dbReference type="Proteomes" id="UP000199518"/>
    </source>
</evidence>
<accession>A0A1I3NPU1</accession>
<dbReference type="Proteomes" id="UP000199518">
    <property type="component" value="Unassembled WGS sequence"/>
</dbReference>
<dbReference type="SUPFAM" id="SSF56327">
    <property type="entry name" value="LDH C-terminal domain-like"/>
    <property type="match status" value="1"/>
</dbReference>
<dbReference type="InterPro" id="IPR001252">
    <property type="entry name" value="Malate_DH_AS"/>
</dbReference>
<dbReference type="InterPro" id="IPR036291">
    <property type="entry name" value="NAD(P)-bd_dom_sf"/>
</dbReference>
<feature type="binding site" evidence="7 9">
    <location>
        <position position="133"/>
    </location>
    <ligand>
        <name>substrate</name>
    </ligand>
</feature>
<evidence type="ECO:0000259" key="13">
    <source>
        <dbReference type="Pfam" id="PF02866"/>
    </source>
</evidence>
<dbReference type="FunFam" id="3.40.50.720:FF:000010">
    <property type="entry name" value="Malate dehydrogenase"/>
    <property type="match status" value="1"/>
</dbReference>
<dbReference type="OrthoDB" id="9802969at2"/>
<feature type="binding site" evidence="7 10">
    <location>
        <position position="107"/>
    </location>
    <ligand>
        <name>NAD(+)</name>
        <dbReference type="ChEBI" id="CHEBI:57540"/>
    </ligand>
</feature>
<dbReference type="NCBIfam" id="NF003916">
    <property type="entry name" value="PRK05442.1"/>
    <property type="match status" value="1"/>
</dbReference>
<evidence type="ECO:0000256" key="6">
    <source>
        <dbReference type="ARBA" id="ARBA00048313"/>
    </source>
</evidence>
<organism evidence="14 15">
    <name type="scientific">Planctomicrobium piriforme</name>
    <dbReference type="NCBI Taxonomy" id="1576369"/>
    <lineage>
        <taxon>Bacteria</taxon>
        <taxon>Pseudomonadati</taxon>
        <taxon>Planctomycetota</taxon>
        <taxon>Planctomycetia</taxon>
        <taxon>Planctomycetales</taxon>
        <taxon>Planctomycetaceae</taxon>
        <taxon>Planctomicrobium</taxon>
    </lineage>
</organism>
<dbReference type="InterPro" id="IPR001236">
    <property type="entry name" value="Lactate/malate_DH_N"/>
</dbReference>
<dbReference type="NCBIfam" id="TIGR01759">
    <property type="entry name" value="MalateDH-SF1"/>
    <property type="match status" value="1"/>
</dbReference>
<dbReference type="InterPro" id="IPR015955">
    <property type="entry name" value="Lactate_DH/Glyco_Ohase_4_C"/>
</dbReference>
<keyword evidence="4 7" id="KW-0560">Oxidoreductase</keyword>
<sequence>MSKPIRVAITGAAGNIGYALAFRIASGEVFGPDQPVHLNLVEVPPIMKSLVGVEMEMEDCAFPTLTGVTRCDSDHLEEGFADCNWVLCVGSIPRKAGMERSDLIRINGPIFTNTGKAIQAAAAKDVRVVVVGNPCNTNCLIAMNHAPDVPRDRWFAMTMLDENRAKSQLAKKAGVQVKSVKNVGIWGNHSATQYPDFFHATIDGKPAVDVIKDDKWLQTEFIPIVQKRGAAVIEARGASSAASAANAVLDTVKGIIRPTAAGSCFSAALCSDGSYGIDEGLIFGYPLTSDGKSVKIIQGQQHNDFAKSKIQITLDELRSERDTVKDLLK</sequence>
<feature type="domain" description="Lactate/malate dehydrogenase N-terminal" evidence="12">
    <location>
        <begin position="6"/>
        <end position="147"/>
    </location>
</feature>
<feature type="binding site" evidence="7 9">
    <location>
        <position position="100"/>
    </location>
    <ligand>
        <name>substrate</name>
    </ligand>
</feature>
<protein>
    <recommendedName>
        <fullName evidence="2 7">Malate dehydrogenase</fullName>
        <ecNumber evidence="2 7">1.1.1.37</ecNumber>
    </recommendedName>
</protein>
<keyword evidence="5 7" id="KW-0520">NAD</keyword>
<dbReference type="InterPro" id="IPR022383">
    <property type="entry name" value="Lactate/malate_DH_C"/>
</dbReference>
<dbReference type="EC" id="1.1.1.37" evidence="2 7"/>
<name>A0A1I3NPU1_9PLAN</name>
<dbReference type="Pfam" id="PF02866">
    <property type="entry name" value="Ldh_1_C"/>
    <property type="match status" value="1"/>
</dbReference>
<evidence type="ECO:0000256" key="10">
    <source>
        <dbReference type="PIRSR" id="PIRSR000102-3"/>
    </source>
</evidence>
<dbReference type="PROSITE" id="PS00068">
    <property type="entry name" value="MDH"/>
    <property type="match status" value="1"/>
</dbReference>
<dbReference type="AlphaFoldDB" id="A0A1I3NPU1"/>
<dbReference type="CDD" id="cd01338">
    <property type="entry name" value="MDH_chloroplast-like"/>
    <property type="match status" value="1"/>
</dbReference>
<evidence type="ECO:0000313" key="14">
    <source>
        <dbReference type="EMBL" id="SFJ11348.1"/>
    </source>
</evidence>
<evidence type="ECO:0000256" key="9">
    <source>
        <dbReference type="PIRSR" id="PIRSR000102-2"/>
    </source>
</evidence>
<dbReference type="SUPFAM" id="SSF51735">
    <property type="entry name" value="NAD(P)-binding Rossmann-fold domains"/>
    <property type="match status" value="1"/>
</dbReference>
<dbReference type="GO" id="GO:0006099">
    <property type="term" value="P:tricarboxylic acid cycle"/>
    <property type="evidence" value="ECO:0007669"/>
    <property type="project" value="UniProtKB-UniRule"/>
</dbReference>
<feature type="domain" description="Lactate/malate dehydrogenase C-terminal" evidence="13">
    <location>
        <begin position="158"/>
        <end position="326"/>
    </location>
</feature>
<dbReference type="GO" id="GO:0006108">
    <property type="term" value="P:malate metabolic process"/>
    <property type="evidence" value="ECO:0007669"/>
    <property type="project" value="InterPro"/>
</dbReference>
<comment type="similarity">
    <text evidence="1 7">Belongs to the LDH/MDH superfamily. MDH type 2 family.</text>
</comment>
<evidence type="ECO:0000256" key="2">
    <source>
        <dbReference type="ARBA" id="ARBA00012995"/>
    </source>
</evidence>
<comment type="catalytic activity">
    <reaction evidence="6 7 11">
        <text>(S)-malate + NAD(+) = oxaloacetate + NADH + H(+)</text>
        <dbReference type="Rhea" id="RHEA:21432"/>
        <dbReference type="ChEBI" id="CHEBI:15378"/>
        <dbReference type="ChEBI" id="CHEBI:15589"/>
        <dbReference type="ChEBI" id="CHEBI:16452"/>
        <dbReference type="ChEBI" id="CHEBI:57540"/>
        <dbReference type="ChEBI" id="CHEBI:57945"/>
        <dbReference type="EC" id="1.1.1.37"/>
    </reaction>
</comment>
<reference evidence="15" key="1">
    <citation type="submission" date="2016-10" db="EMBL/GenBank/DDBJ databases">
        <authorList>
            <person name="Varghese N."/>
            <person name="Submissions S."/>
        </authorList>
    </citation>
    <scope>NUCLEOTIDE SEQUENCE [LARGE SCALE GENOMIC DNA]</scope>
    <source>
        <strain evidence="15">DSM 26348</strain>
    </source>
</reference>
<feature type="binding site" evidence="7 10">
    <location>
        <begin position="11"/>
        <end position="17"/>
    </location>
    <ligand>
        <name>NAD(+)</name>
        <dbReference type="ChEBI" id="CHEBI:57540"/>
    </ligand>
</feature>
<evidence type="ECO:0000256" key="4">
    <source>
        <dbReference type="ARBA" id="ARBA00023002"/>
    </source>
</evidence>
<dbReference type="InterPro" id="IPR010945">
    <property type="entry name" value="Malate_DH_type2"/>
</dbReference>
<evidence type="ECO:0000256" key="3">
    <source>
        <dbReference type="ARBA" id="ARBA00022532"/>
    </source>
</evidence>
<evidence type="ECO:0000256" key="5">
    <source>
        <dbReference type="ARBA" id="ARBA00023027"/>
    </source>
</evidence>
<feature type="binding site" evidence="7 10">
    <location>
        <begin position="131"/>
        <end position="133"/>
    </location>
    <ligand>
        <name>NAD(+)</name>
        <dbReference type="ChEBI" id="CHEBI:57540"/>
    </ligand>
</feature>
<dbReference type="FunFam" id="3.90.110.10:FF:000002">
    <property type="entry name" value="Malate dehydrogenase"/>
    <property type="match status" value="1"/>
</dbReference>
<feature type="active site" description="Proton acceptor" evidence="7 8">
    <location>
        <position position="189"/>
    </location>
</feature>
<dbReference type="Gene3D" id="3.40.50.720">
    <property type="entry name" value="NAD(P)-binding Rossmann-like Domain"/>
    <property type="match status" value="1"/>
</dbReference>
<proteinExistence type="inferred from homology"/>
<dbReference type="GO" id="GO:0030060">
    <property type="term" value="F:L-malate dehydrogenase (NAD+) activity"/>
    <property type="evidence" value="ECO:0007669"/>
    <property type="project" value="UniProtKB-UniRule"/>
</dbReference>
<dbReference type="InterPro" id="IPR001557">
    <property type="entry name" value="L-lactate/malate_DH"/>
</dbReference>
<dbReference type="PANTHER" id="PTHR23382">
    <property type="entry name" value="MALATE DEHYDROGENASE"/>
    <property type="match status" value="1"/>
</dbReference>
<dbReference type="PIRSF" id="PIRSF000102">
    <property type="entry name" value="Lac_mal_DH"/>
    <property type="match status" value="1"/>
</dbReference>
<evidence type="ECO:0000259" key="12">
    <source>
        <dbReference type="Pfam" id="PF00056"/>
    </source>
</evidence>
<gene>
    <name evidence="7" type="primary">mdh</name>
    <name evidence="14" type="ORF">SAMN05421753_115164</name>
</gene>